<keyword evidence="2" id="KW-0479">Metal-binding</keyword>
<proteinExistence type="predicted"/>
<sequence>MRTNVLEDARSFLFVPGDRPDRFARAAGSGADQVILDLEDSVALEHKDDARRAVSDWLAEGNAGLVRVNSIATSLFDEDCAALVGHVSLTGVMVPKAEDPAELAEVARFLGHEKAVIALVETARGIGATREITRARGVVRLAFGSIDLAADLGCEDSHDALLLARSMLVLESRIAGLPAPLDGVSAELGDPDVVLEHARRARALGFGGKLCIHPQQVAAVHAAFTPSAEERAWAAAVVAAGADGGAHRVQGQMVDRPVVERALRILMLVELSSEAGTQ</sequence>
<evidence type="ECO:0000256" key="1">
    <source>
        <dbReference type="ARBA" id="ARBA00001946"/>
    </source>
</evidence>
<evidence type="ECO:0000256" key="2">
    <source>
        <dbReference type="ARBA" id="ARBA00022723"/>
    </source>
</evidence>
<comment type="cofactor">
    <cofactor evidence="1">
        <name>Mg(2+)</name>
        <dbReference type="ChEBI" id="CHEBI:18420"/>
    </cofactor>
</comment>
<keyword evidence="3" id="KW-0460">Magnesium</keyword>
<dbReference type="SUPFAM" id="SSF51621">
    <property type="entry name" value="Phosphoenolpyruvate/pyruvate domain"/>
    <property type="match status" value="1"/>
</dbReference>
<dbReference type="PIRSF" id="PIRSF015582">
    <property type="entry name" value="Cit_lyase_B"/>
    <property type="match status" value="1"/>
</dbReference>
<name>A0A6J7KC18_9ZZZZ</name>
<evidence type="ECO:0000256" key="3">
    <source>
        <dbReference type="ARBA" id="ARBA00022842"/>
    </source>
</evidence>
<evidence type="ECO:0000259" key="4">
    <source>
        <dbReference type="Pfam" id="PF03328"/>
    </source>
</evidence>
<evidence type="ECO:0000313" key="5">
    <source>
        <dbReference type="EMBL" id="CAB4952881.1"/>
    </source>
</evidence>
<dbReference type="GO" id="GO:0003824">
    <property type="term" value="F:catalytic activity"/>
    <property type="evidence" value="ECO:0007669"/>
    <property type="project" value="InterPro"/>
</dbReference>
<reference evidence="5" key="1">
    <citation type="submission" date="2020-05" db="EMBL/GenBank/DDBJ databases">
        <authorList>
            <person name="Chiriac C."/>
            <person name="Salcher M."/>
            <person name="Ghai R."/>
            <person name="Kavagutti S V."/>
        </authorList>
    </citation>
    <scope>NUCLEOTIDE SEQUENCE</scope>
</reference>
<dbReference type="InterPro" id="IPR015813">
    <property type="entry name" value="Pyrv/PenolPyrv_kinase-like_dom"/>
</dbReference>
<dbReference type="InterPro" id="IPR011206">
    <property type="entry name" value="Citrate_lyase_beta/mcl1/mcl2"/>
</dbReference>
<dbReference type="PANTHER" id="PTHR32308">
    <property type="entry name" value="LYASE BETA SUBUNIT, PUTATIVE (AFU_ORTHOLOGUE AFUA_4G13030)-RELATED"/>
    <property type="match status" value="1"/>
</dbReference>
<dbReference type="GO" id="GO:0006107">
    <property type="term" value="P:oxaloacetate metabolic process"/>
    <property type="evidence" value="ECO:0007669"/>
    <property type="project" value="TreeGrafter"/>
</dbReference>
<dbReference type="Pfam" id="PF03328">
    <property type="entry name" value="HpcH_HpaI"/>
    <property type="match status" value="1"/>
</dbReference>
<dbReference type="InterPro" id="IPR040442">
    <property type="entry name" value="Pyrv_kinase-like_dom_sf"/>
</dbReference>
<feature type="domain" description="HpcH/HpaI aldolase/citrate lyase" evidence="4">
    <location>
        <begin position="10"/>
        <end position="214"/>
    </location>
</feature>
<dbReference type="PANTHER" id="PTHR32308:SF10">
    <property type="entry name" value="CITRATE LYASE SUBUNIT BETA"/>
    <property type="match status" value="1"/>
</dbReference>
<organism evidence="5">
    <name type="scientific">freshwater metagenome</name>
    <dbReference type="NCBI Taxonomy" id="449393"/>
    <lineage>
        <taxon>unclassified sequences</taxon>
        <taxon>metagenomes</taxon>
        <taxon>ecological metagenomes</taxon>
    </lineage>
</organism>
<accession>A0A6J7KC18</accession>
<dbReference type="GO" id="GO:0000287">
    <property type="term" value="F:magnesium ion binding"/>
    <property type="evidence" value="ECO:0007669"/>
    <property type="project" value="TreeGrafter"/>
</dbReference>
<dbReference type="Gene3D" id="3.20.20.60">
    <property type="entry name" value="Phosphoenolpyruvate-binding domains"/>
    <property type="match status" value="1"/>
</dbReference>
<dbReference type="AlphaFoldDB" id="A0A6J7KC18"/>
<protein>
    <submittedName>
        <fullName evidence="5">Unannotated protein</fullName>
    </submittedName>
</protein>
<gene>
    <name evidence="5" type="ORF">UFOPK3772_01665</name>
</gene>
<dbReference type="EMBL" id="CAFBNE010000050">
    <property type="protein sequence ID" value="CAB4952881.1"/>
    <property type="molecule type" value="Genomic_DNA"/>
</dbReference>
<dbReference type="InterPro" id="IPR005000">
    <property type="entry name" value="Aldolase/citrate-lyase_domain"/>
</dbReference>